<dbReference type="InterPro" id="IPR036955">
    <property type="entry name" value="AP2/ERF_dom_sf"/>
</dbReference>
<dbReference type="Pfam" id="PF00847">
    <property type="entry name" value="AP2"/>
    <property type="match status" value="1"/>
</dbReference>
<dbReference type="FunFam" id="3.30.730.10:FF:000001">
    <property type="entry name" value="Ethylene-responsive transcription factor 2"/>
    <property type="match status" value="1"/>
</dbReference>
<keyword evidence="4" id="KW-0238">DNA-binding</keyword>
<evidence type="ECO:0000256" key="6">
    <source>
        <dbReference type="ARBA" id="ARBA00023163"/>
    </source>
</evidence>
<evidence type="ECO:0000256" key="7">
    <source>
        <dbReference type="ARBA" id="ARBA00023242"/>
    </source>
</evidence>
<evidence type="ECO:0000256" key="4">
    <source>
        <dbReference type="ARBA" id="ARBA00023125"/>
    </source>
</evidence>
<sequence length="319" mass="36317">MAAEAQSLKFIEQHLLGDLLSPVTSTAPTTNSNSEFNTRMDFDFNSDISIADYFDTNHNSCVFNVPYVPNPVAQQNHIDAFEFKTKPEVVDLVTPRELPENGFESKPRISTQPSSEIIDFRSKTRQPVISPERPSLKISLPHKTQWVHFSEPNGRHQQQQLHETSVQQRGVNRHYRGVRRRPWGKYAAEIRDPNRKGTRVWLGTFDTAIEAANAYDRAAYTLRGSKAILNFPLQAGKYTARARARAHEASGRKRRTEEETENREAKMAKVGESEKNSPLTPSDCPAVWDCQDVNGDIFNVPLSSPLESRWDFLNFWLCS</sequence>
<feature type="region of interest" description="Disordered" evidence="9">
    <location>
        <begin position="245"/>
        <end position="281"/>
    </location>
</feature>
<keyword evidence="7" id="KW-0539">Nucleus</keyword>
<dbReference type="InterPro" id="IPR001471">
    <property type="entry name" value="AP2/ERF_dom"/>
</dbReference>
<evidence type="ECO:0000256" key="3">
    <source>
        <dbReference type="ARBA" id="ARBA00023015"/>
    </source>
</evidence>
<dbReference type="EMBL" id="GGEC01029746">
    <property type="protein sequence ID" value="MBX10230.1"/>
    <property type="molecule type" value="Transcribed_RNA"/>
</dbReference>
<dbReference type="GO" id="GO:0000976">
    <property type="term" value="F:transcription cis-regulatory region binding"/>
    <property type="evidence" value="ECO:0007669"/>
    <property type="project" value="UniProtKB-ARBA"/>
</dbReference>
<feature type="domain" description="AP2/ERF" evidence="10">
    <location>
        <begin position="174"/>
        <end position="232"/>
    </location>
</feature>
<dbReference type="GO" id="GO:0003700">
    <property type="term" value="F:DNA-binding transcription factor activity"/>
    <property type="evidence" value="ECO:0007669"/>
    <property type="project" value="InterPro"/>
</dbReference>
<dbReference type="GO" id="GO:0005634">
    <property type="term" value="C:nucleus"/>
    <property type="evidence" value="ECO:0007669"/>
    <property type="project" value="UniProtKB-SubCell"/>
</dbReference>
<comment type="subcellular location">
    <subcellularLocation>
        <location evidence="1">Nucleus</location>
    </subcellularLocation>
</comment>
<evidence type="ECO:0000313" key="11">
    <source>
        <dbReference type="EMBL" id="MBX10230.1"/>
    </source>
</evidence>
<keyword evidence="2" id="KW-0936">Ethylene signaling pathway</keyword>
<dbReference type="PANTHER" id="PTHR31190">
    <property type="entry name" value="DNA-BINDING DOMAIN"/>
    <property type="match status" value="1"/>
</dbReference>
<proteinExistence type="inferred from homology"/>
<evidence type="ECO:0000256" key="2">
    <source>
        <dbReference type="ARBA" id="ARBA00022745"/>
    </source>
</evidence>
<keyword evidence="6" id="KW-0804">Transcription</keyword>
<feature type="compositionally biased region" description="Basic and acidic residues" evidence="9">
    <location>
        <begin position="245"/>
        <end position="275"/>
    </location>
</feature>
<comment type="similarity">
    <text evidence="8">Belongs to the AP2/ERF transcription factor family. ERF subfamily.</text>
</comment>
<evidence type="ECO:0000256" key="5">
    <source>
        <dbReference type="ARBA" id="ARBA00023159"/>
    </source>
</evidence>
<dbReference type="SUPFAM" id="SSF54171">
    <property type="entry name" value="DNA-binding domain"/>
    <property type="match status" value="1"/>
</dbReference>
<dbReference type="PRINTS" id="PR00367">
    <property type="entry name" value="ETHRSPELEMNT"/>
</dbReference>
<dbReference type="GO" id="GO:0009873">
    <property type="term" value="P:ethylene-activated signaling pathway"/>
    <property type="evidence" value="ECO:0007669"/>
    <property type="project" value="UniProtKB-KW"/>
</dbReference>
<dbReference type="AlphaFoldDB" id="A0A2P2KWX4"/>
<dbReference type="PANTHER" id="PTHR31190:SF499">
    <property type="entry name" value="ETHYLENE-RESPONSIVE TRANSCRIPTION FACTOR ERF105"/>
    <property type="match status" value="1"/>
</dbReference>
<accession>A0A2P2KWX4</accession>
<dbReference type="CDD" id="cd00018">
    <property type="entry name" value="AP2"/>
    <property type="match status" value="1"/>
</dbReference>
<dbReference type="Gene3D" id="3.30.730.10">
    <property type="entry name" value="AP2/ERF domain"/>
    <property type="match status" value="1"/>
</dbReference>
<evidence type="ECO:0000256" key="8">
    <source>
        <dbReference type="ARBA" id="ARBA00024343"/>
    </source>
</evidence>
<dbReference type="InterPro" id="IPR016177">
    <property type="entry name" value="DNA-bd_dom_sf"/>
</dbReference>
<dbReference type="GO" id="GO:0006950">
    <property type="term" value="P:response to stress"/>
    <property type="evidence" value="ECO:0007669"/>
    <property type="project" value="UniProtKB-ARBA"/>
</dbReference>
<organism evidence="11">
    <name type="scientific">Rhizophora mucronata</name>
    <name type="common">Asiatic mangrove</name>
    <dbReference type="NCBI Taxonomy" id="61149"/>
    <lineage>
        <taxon>Eukaryota</taxon>
        <taxon>Viridiplantae</taxon>
        <taxon>Streptophyta</taxon>
        <taxon>Embryophyta</taxon>
        <taxon>Tracheophyta</taxon>
        <taxon>Spermatophyta</taxon>
        <taxon>Magnoliopsida</taxon>
        <taxon>eudicotyledons</taxon>
        <taxon>Gunneridae</taxon>
        <taxon>Pentapetalae</taxon>
        <taxon>rosids</taxon>
        <taxon>fabids</taxon>
        <taxon>Malpighiales</taxon>
        <taxon>Rhizophoraceae</taxon>
        <taxon>Rhizophora</taxon>
    </lineage>
</organism>
<evidence type="ECO:0000256" key="1">
    <source>
        <dbReference type="ARBA" id="ARBA00004123"/>
    </source>
</evidence>
<reference evidence="11" key="1">
    <citation type="submission" date="2018-02" db="EMBL/GenBank/DDBJ databases">
        <title>Rhizophora mucronata_Transcriptome.</title>
        <authorList>
            <person name="Meera S.P."/>
            <person name="Sreeshan A."/>
            <person name="Augustine A."/>
        </authorList>
    </citation>
    <scope>NUCLEOTIDE SEQUENCE</scope>
    <source>
        <tissue evidence="11">Leaf</tissue>
    </source>
</reference>
<evidence type="ECO:0000256" key="9">
    <source>
        <dbReference type="SAM" id="MobiDB-lite"/>
    </source>
</evidence>
<keyword evidence="5" id="KW-0010">Activator</keyword>
<keyword evidence="3" id="KW-0805">Transcription regulation</keyword>
<protein>
    <submittedName>
        <fullName evidence="11">Uncharacterized protein MANES_01G085200</fullName>
    </submittedName>
</protein>
<name>A0A2P2KWX4_RHIMU</name>
<dbReference type="PROSITE" id="PS51032">
    <property type="entry name" value="AP2_ERF"/>
    <property type="match status" value="1"/>
</dbReference>
<dbReference type="InterPro" id="IPR044808">
    <property type="entry name" value="ERF_plant"/>
</dbReference>
<dbReference type="SMART" id="SM00380">
    <property type="entry name" value="AP2"/>
    <property type="match status" value="1"/>
</dbReference>
<evidence type="ECO:0000259" key="10">
    <source>
        <dbReference type="PROSITE" id="PS51032"/>
    </source>
</evidence>